<accession>A0A482XPC0</accession>
<dbReference type="InterPro" id="IPR011989">
    <property type="entry name" value="ARM-like"/>
</dbReference>
<dbReference type="STRING" id="195883.A0A482XPC0"/>
<dbReference type="InParanoid" id="A0A482XPC0"/>
<protein>
    <submittedName>
        <fullName evidence="1">Uncharacterized protein</fullName>
    </submittedName>
</protein>
<gene>
    <name evidence="1" type="ORF">LSTR_LSTR002051</name>
</gene>
<evidence type="ECO:0000313" key="2">
    <source>
        <dbReference type="Proteomes" id="UP000291343"/>
    </source>
</evidence>
<comment type="caution">
    <text evidence="1">The sequence shown here is derived from an EMBL/GenBank/DDBJ whole genome shotgun (WGS) entry which is preliminary data.</text>
</comment>
<sequence>MFNMCKQILSADAGEDPELHSVVRELVLQRLMREVKTSELRTMCLQVVIAALYYNPHLLFETMDKLQLVGAPTESLASHFIKQWIHDTDCFLGA</sequence>
<organism evidence="1 2">
    <name type="scientific">Laodelphax striatellus</name>
    <name type="common">Small brown planthopper</name>
    <name type="synonym">Delphax striatella</name>
    <dbReference type="NCBI Taxonomy" id="195883"/>
    <lineage>
        <taxon>Eukaryota</taxon>
        <taxon>Metazoa</taxon>
        <taxon>Ecdysozoa</taxon>
        <taxon>Arthropoda</taxon>
        <taxon>Hexapoda</taxon>
        <taxon>Insecta</taxon>
        <taxon>Pterygota</taxon>
        <taxon>Neoptera</taxon>
        <taxon>Paraneoptera</taxon>
        <taxon>Hemiptera</taxon>
        <taxon>Auchenorrhyncha</taxon>
        <taxon>Fulgoroidea</taxon>
        <taxon>Delphacidae</taxon>
        <taxon>Criomorphinae</taxon>
        <taxon>Laodelphax</taxon>
    </lineage>
</organism>
<dbReference type="Gene3D" id="1.25.10.10">
    <property type="entry name" value="Leucine-rich Repeat Variant"/>
    <property type="match status" value="1"/>
</dbReference>
<name>A0A482XPC0_LAOST</name>
<reference evidence="1 2" key="1">
    <citation type="journal article" date="2017" name="Gigascience">
        <title>Genome sequence of the small brown planthopper, Laodelphax striatellus.</title>
        <authorList>
            <person name="Zhu J."/>
            <person name="Jiang F."/>
            <person name="Wang X."/>
            <person name="Yang P."/>
            <person name="Bao Y."/>
            <person name="Zhao W."/>
            <person name="Wang W."/>
            <person name="Lu H."/>
            <person name="Wang Q."/>
            <person name="Cui N."/>
            <person name="Li J."/>
            <person name="Chen X."/>
            <person name="Luo L."/>
            <person name="Yu J."/>
            <person name="Kang L."/>
            <person name="Cui F."/>
        </authorList>
    </citation>
    <scope>NUCLEOTIDE SEQUENCE [LARGE SCALE GENOMIC DNA]</scope>
    <source>
        <strain evidence="1">Lst14</strain>
    </source>
</reference>
<dbReference type="Proteomes" id="UP000291343">
    <property type="component" value="Unassembled WGS sequence"/>
</dbReference>
<dbReference type="OrthoDB" id="760868at2759"/>
<dbReference type="AlphaFoldDB" id="A0A482XPC0"/>
<evidence type="ECO:0000313" key="1">
    <source>
        <dbReference type="EMBL" id="RZF47985.1"/>
    </source>
</evidence>
<dbReference type="SMR" id="A0A482XPC0"/>
<proteinExistence type="predicted"/>
<dbReference type="EMBL" id="QKKF02002849">
    <property type="protein sequence ID" value="RZF47985.1"/>
    <property type="molecule type" value="Genomic_DNA"/>
</dbReference>
<keyword evidence="2" id="KW-1185">Reference proteome</keyword>